<keyword evidence="3" id="KW-1185">Reference proteome</keyword>
<comment type="caution">
    <text evidence="2">The sequence shown here is derived from an EMBL/GenBank/DDBJ whole genome shotgun (WGS) entry which is preliminary data.</text>
</comment>
<dbReference type="Pfam" id="PF13577">
    <property type="entry name" value="SnoaL_4"/>
    <property type="match status" value="1"/>
</dbReference>
<evidence type="ECO:0000313" key="3">
    <source>
        <dbReference type="Proteomes" id="UP000522081"/>
    </source>
</evidence>
<evidence type="ECO:0000313" key="2">
    <source>
        <dbReference type="EMBL" id="NYH96311.1"/>
    </source>
</evidence>
<dbReference type="Proteomes" id="UP000522081">
    <property type="component" value="Unassembled WGS sequence"/>
</dbReference>
<dbReference type="Gene3D" id="3.10.450.50">
    <property type="match status" value="1"/>
</dbReference>
<sequence>MPVPVSDAATLAAKQAITENLNNYCRALDRMDRDLALSCWHPGGTDEHTPLFSGTGADFVDWVFRLHEPMVLTRHVLTNILIEVDGDEAWSESYWTVLLRVERDGGIVDITGGGRYLDHHRAIDGKWGFVHRRSVHDWDRVEPLQGTMADFAGVPLLEPTAPDAPLYPATRTKADPSYAALGRHDLRFPG</sequence>
<organism evidence="2 3">
    <name type="scientific">Novosphingobium marinum</name>
    <dbReference type="NCBI Taxonomy" id="1514948"/>
    <lineage>
        <taxon>Bacteria</taxon>
        <taxon>Pseudomonadati</taxon>
        <taxon>Pseudomonadota</taxon>
        <taxon>Alphaproteobacteria</taxon>
        <taxon>Sphingomonadales</taxon>
        <taxon>Sphingomonadaceae</taxon>
        <taxon>Novosphingobium</taxon>
    </lineage>
</organism>
<dbReference type="InterPro" id="IPR037401">
    <property type="entry name" value="SnoaL-like"/>
</dbReference>
<name>A0A7Y9XX95_9SPHN</name>
<evidence type="ECO:0000259" key="1">
    <source>
        <dbReference type="Pfam" id="PF13577"/>
    </source>
</evidence>
<proteinExistence type="predicted"/>
<dbReference type="RefSeq" id="WP_179408164.1">
    <property type="nucleotide sequence ID" value="NZ_BMGF01000005.1"/>
</dbReference>
<dbReference type="InterPro" id="IPR032710">
    <property type="entry name" value="NTF2-like_dom_sf"/>
</dbReference>
<reference evidence="2 3" key="1">
    <citation type="submission" date="2020-07" db="EMBL/GenBank/DDBJ databases">
        <title>Genomic Encyclopedia of Type Strains, Phase IV (KMG-IV): sequencing the most valuable type-strain genomes for metagenomic binning, comparative biology and taxonomic classification.</title>
        <authorList>
            <person name="Goeker M."/>
        </authorList>
    </citation>
    <scope>NUCLEOTIDE SEQUENCE [LARGE SCALE GENOMIC DNA]</scope>
    <source>
        <strain evidence="2 3">DSM 29043</strain>
    </source>
</reference>
<dbReference type="AlphaFoldDB" id="A0A7Y9XX95"/>
<protein>
    <recommendedName>
        <fullName evidence="1">SnoaL-like domain-containing protein</fullName>
    </recommendedName>
</protein>
<feature type="domain" description="SnoaL-like" evidence="1">
    <location>
        <begin position="10"/>
        <end position="133"/>
    </location>
</feature>
<gene>
    <name evidence="2" type="ORF">FHS75_002650</name>
</gene>
<accession>A0A7Y9XX95</accession>
<dbReference type="SUPFAM" id="SSF54427">
    <property type="entry name" value="NTF2-like"/>
    <property type="match status" value="1"/>
</dbReference>
<dbReference type="EMBL" id="JACBZF010000005">
    <property type="protein sequence ID" value="NYH96311.1"/>
    <property type="molecule type" value="Genomic_DNA"/>
</dbReference>
<dbReference type="CDD" id="cd00531">
    <property type="entry name" value="NTF2_like"/>
    <property type="match status" value="1"/>
</dbReference>